<accession>R7WCY3</accession>
<dbReference type="InterPro" id="IPR036770">
    <property type="entry name" value="Ankyrin_rpt-contain_sf"/>
</dbReference>
<dbReference type="InterPro" id="IPR002110">
    <property type="entry name" value="Ankyrin_rpt"/>
</dbReference>
<dbReference type="Pfam" id="PF13637">
    <property type="entry name" value="Ank_4"/>
    <property type="match status" value="1"/>
</dbReference>
<dbReference type="PANTHER" id="PTHR46224">
    <property type="entry name" value="ANKYRIN REPEAT FAMILY PROTEIN"/>
    <property type="match status" value="1"/>
</dbReference>
<reference evidence="1" key="1">
    <citation type="submission" date="2015-06" db="UniProtKB">
        <authorList>
            <consortium name="EnsemblPlants"/>
        </authorList>
    </citation>
    <scope>IDENTIFICATION</scope>
</reference>
<sequence length="485" mass="53628">MASPCSHDQFDELVMIILDNGRGRPKEAIEELRVEDVGQLEGFSALHIAASKGSLGVCRYLVEELLVDVDLVDKEGRTPLLFATYHNGGTAEYLLDHGANQDKADHDGSSLLHYAAELGNCEMVELLLAKGAYVDPVSAYGTPLHVAAGKGHYGAMKILLDHNADIRVSRKAVYPCNAACRFHVKIINKCYVVVIVALSLDYRSMYVGSMALGPDYQYNLDKNNILTDFTVGVPNQFSLLKACFISLFYVLTIGADILIFPQYNKMVNGVTPLIVATDAKSMKCIKLLVKAGANLKEAAAYTTLHAEKVVSDYFLNCIMEDVDANRDVPFYVRLISSLLLAKIVLRMCLSYLNMVPVYDNFAGLISRGSNSLKNKDYVVAAKLYSKAMVLDPDDAVLFSDRSLCWLQLGDGKKALLDANRCRKMRPHWPKACHRQGEARMLLKDYEGASEQFLDGLKLDPVDTDIEAALREAMKSLKTSRSMKAN</sequence>
<dbReference type="EnsemblPlants" id="EMT19863">
    <property type="protein sequence ID" value="EMT19863"/>
    <property type="gene ID" value="F775_22473"/>
</dbReference>
<dbReference type="InterPro" id="IPR051616">
    <property type="entry name" value="Cul2-RING_E3_ligase_SR"/>
</dbReference>
<dbReference type="SUPFAM" id="SSF48452">
    <property type="entry name" value="TPR-like"/>
    <property type="match status" value="1"/>
</dbReference>
<dbReference type="SMART" id="SM00028">
    <property type="entry name" value="TPR"/>
    <property type="match status" value="3"/>
</dbReference>
<dbReference type="SUPFAM" id="SSF48403">
    <property type="entry name" value="Ankyrin repeat"/>
    <property type="match status" value="1"/>
</dbReference>
<dbReference type="PANTHER" id="PTHR46224:SF18">
    <property type="match status" value="1"/>
</dbReference>
<dbReference type="InterPro" id="IPR019734">
    <property type="entry name" value="TPR_rpt"/>
</dbReference>
<proteinExistence type="predicted"/>
<dbReference type="Gene3D" id="1.25.40.20">
    <property type="entry name" value="Ankyrin repeat-containing domain"/>
    <property type="match status" value="2"/>
</dbReference>
<organism evidence="1">
    <name type="scientific">Aegilops tauschii</name>
    <name type="common">Tausch's goatgrass</name>
    <name type="synonym">Aegilops squarrosa</name>
    <dbReference type="NCBI Taxonomy" id="37682"/>
    <lineage>
        <taxon>Eukaryota</taxon>
        <taxon>Viridiplantae</taxon>
        <taxon>Streptophyta</taxon>
        <taxon>Embryophyta</taxon>
        <taxon>Tracheophyta</taxon>
        <taxon>Spermatophyta</taxon>
        <taxon>Magnoliopsida</taxon>
        <taxon>Liliopsida</taxon>
        <taxon>Poales</taxon>
        <taxon>Poaceae</taxon>
        <taxon>BOP clade</taxon>
        <taxon>Pooideae</taxon>
        <taxon>Triticodae</taxon>
        <taxon>Triticeae</taxon>
        <taxon>Triticinae</taxon>
        <taxon>Aegilops</taxon>
    </lineage>
</organism>
<name>R7WCY3_AEGTA</name>
<dbReference type="PROSITE" id="PS50088">
    <property type="entry name" value="ANK_REPEAT"/>
    <property type="match status" value="4"/>
</dbReference>
<dbReference type="PROSITE" id="PS50297">
    <property type="entry name" value="ANK_REP_REGION"/>
    <property type="match status" value="4"/>
</dbReference>
<protein>
    <submittedName>
        <fullName evidence="1">Ankyrin-3</fullName>
    </submittedName>
</protein>
<dbReference type="Gene3D" id="1.25.40.10">
    <property type="entry name" value="Tetratricopeptide repeat domain"/>
    <property type="match status" value="1"/>
</dbReference>
<dbReference type="Pfam" id="PF00023">
    <property type="entry name" value="Ank"/>
    <property type="match status" value="1"/>
</dbReference>
<dbReference type="AlphaFoldDB" id="R7WCY3"/>
<dbReference type="Pfam" id="PF12796">
    <property type="entry name" value="Ank_2"/>
    <property type="match status" value="1"/>
</dbReference>
<dbReference type="SMART" id="SM00248">
    <property type="entry name" value="ANK"/>
    <property type="match status" value="5"/>
</dbReference>
<dbReference type="InterPro" id="IPR011990">
    <property type="entry name" value="TPR-like_helical_dom_sf"/>
</dbReference>
<evidence type="ECO:0000313" key="1">
    <source>
        <dbReference type="EnsemblPlants" id="EMT19863"/>
    </source>
</evidence>